<dbReference type="InterPro" id="IPR015943">
    <property type="entry name" value="WD40/YVTN_repeat-like_dom_sf"/>
</dbReference>
<evidence type="ECO:0000256" key="1">
    <source>
        <dbReference type="SAM" id="Phobius"/>
    </source>
</evidence>
<keyword evidence="2" id="KW-0732">Signal</keyword>
<dbReference type="SUPFAM" id="SSF63829">
    <property type="entry name" value="Calcium-dependent phosphotriesterase"/>
    <property type="match status" value="2"/>
</dbReference>
<dbReference type="Proteomes" id="UP001207742">
    <property type="component" value="Unassembled WGS sequence"/>
</dbReference>
<accession>A0ABT3ILF7</accession>
<dbReference type="InterPro" id="IPR013783">
    <property type="entry name" value="Ig-like_fold"/>
</dbReference>
<keyword evidence="4" id="KW-0418">Kinase</keyword>
<keyword evidence="1" id="KW-0812">Transmembrane</keyword>
<feature type="domain" description="Signal transduction histidine kinase internal region" evidence="3">
    <location>
        <begin position="782"/>
        <end position="861"/>
    </location>
</feature>
<feature type="transmembrane region" description="Helical" evidence="1">
    <location>
        <begin position="740"/>
        <end position="760"/>
    </location>
</feature>
<dbReference type="EMBL" id="JAPDNS010000001">
    <property type="protein sequence ID" value="MCW3484768.1"/>
    <property type="molecule type" value="Genomic_DNA"/>
</dbReference>
<dbReference type="RefSeq" id="WP_264730624.1">
    <property type="nucleotide sequence ID" value="NZ_JAPDNR010000001.1"/>
</dbReference>
<dbReference type="Gene3D" id="2.60.40.10">
    <property type="entry name" value="Immunoglobulins"/>
    <property type="match status" value="1"/>
</dbReference>
<dbReference type="InterPro" id="IPR036890">
    <property type="entry name" value="HATPase_C_sf"/>
</dbReference>
<dbReference type="Gene3D" id="3.30.565.10">
    <property type="entry name" value="Histidine kinase-like ATPase, C-terminal domain"/>
    <property type="match status" value="1"/>
</dbReference>
<dbReference type="Pfam" id="PF07494">
    <property type="entry name" value="Reg_prop"/>
    <property type="match status" value="1"/>
</dbReference>
<comment type="caution">
    <text evidence="4">The sequence shown here is derived from an EMBL/GenBank/DDBJ whole genome shotgun (WGS) entry which is preliminary data.</text>
</comment>
<evidence type="ECO:0000313" key="5">
    <source>
        <dbReference type="Proteomes" id="UP001207742"/>
    </source>
</evidence>
<evidence type="ECO:0000259" key="3">
    <source>
        <dbReference type="Pfam" id="PF06580"/>
    </source>
</evidence>
<dbReference type="Gene3D" id="2.130.10.10">
    <property type="entry name" value="YVTN repeat-like/Quinoprotein amine dehydrogenase"/>
    <property type="match status" value="2"/>
</dbReference>
<protein>
    <submittedName>
        <fullName evidence="4">Histidine kinase</fullName>
    </submittedName>
</protein>
<dbReference type="InterPro" id="IPR010559">
    <property type="entry name" value="Sig_transdc_His_kin_internal"/>
</dbReference>
<dbReference type="PANTHER" id="PTHR34220">
    <property type="entry name" value="SENSOR HISTIDINE KINASE YPDA"/>
    <property type="match status" value="1"/>
</dbReference>
<proteinExistence type="predicted"/>
<gene>
    <name evidence="4" type="ORF">OL497_12725</name>
</gene>
<reference evidence="4 5" key="1">
    <citation type="submission" date="2022-10" db="EMBL/GenBank/DDBJ databases">
        <title>Chitinophaga nivalis PC15 sp. nov., isolated from Pyeongchang county, South Korea.</title>
        <authorList>
            <person name="Trinh H.N."/>
        </authorList>
    </citation>
    <scope>NUCLEOTIDE SEQUENCE [LARGE SCALE GENOMIC DNA]</scope>
    <source>
        <strain evidence="4 5">PC14</strain>
    </source>
</reference>
<name>A0ABT3ILF7_9BACT</name>
<feature type="chain" id="PRO_5045406582" evidence="2">
    <location>
        <begin position="21"/>
        <end position="989"/>
    </location>
</feature>
<dbReference type="InterPro" id="IPR011110">
    <property type="entry name" value="Reg_prop"/>
</dbReference>
<sequence>MYSYLYAAMLLLCLWLPSTAGSTAQELPAVHYTTENGLPANMVYCVYRDHKGFLWFGTDKGLVMYNGIRFETLTTFDGAPDNEILAIREDGLHRLWIHTYKGGLCYYQHRTFHTTENTPFLRAIDTGTPIGVLNAEPDSSVTIINRDQLEFISIKEQRSRRYQLADIRKKTSAGYLLHIRKITPALFQLQMTDMDIIMDTAAHILQVKPFSGASRVKPLFSQDQTYMVLNNAIVTPQQALVHTIRPGTFTAAGISACYRTGSDLLLATFDQGLFINQQPPVFTNCRISGITQDIAGNFWITTLNNGIYYISQSAVHNNVRQPGYTGQIKYAAADAGTLYFTTDNNNLYRYRQQQLSCIFSYTKNGNAATKMSQEPGITLKRGSYHSFYNEDHVIIENVHAPILRVQLNKISKSPDRDIKYEGTGIKSVINNSDGIYLLQSGVRIFRIAARSWQASPVTVFETLPVNGNAQRIYNMASDSAGHIWFNTSDTVYKIVGNTNIPQPQFKGISFKRFYIFGNCLVGITHNNKLVICQDLAGNGHVYTLPEQNCIWNRIYKLDARHLLLSTNNLCRLLTLQPAHPQQPYVLTAVENPFIPAQAAYICADSLSCYFFNEGKITTIPKARIFAPPPPPDVFFTHINVNGRLLPVTTGHISVPYRDAGNITLFFSALSFYSRHIRYEYSISGNGAQHWQTATSEAINLLMPGYGEHVVKIRARTLSGGYCQPVLLLLTVERPFWAQPWFVVLLLVAALALLLLLLHVIMQYFMRRRELAHATEIRFMKSEYKALTALMNPHFVFNSLNNIQGLINNEDKRLANEYLRVFADLIRQNMHNIAKGLIPLQKEIDLLHNYLKLEKLRFGDALNYLIEVDTKLDTLFISVPPLLVQPLVENAIKHGLLPKQSPDSLVHIRMYLQGTLLHIAVQDNGVGIHHARPNPSPLHESFALENIRQRIEQLKRIHNMHIALRITAIEDENDTPQGTIALLEVETGKL</sequence>
<organism evidence="4 5">
    <name type="scientific">Chitinophaga nivalis</name>
    <dbReference type="NCBI Taxonomy" id="2991709"/>
    <lineage>
        <taxon>Bacteria</taxon>
        <taxon>Pseudomonadati</taxon>
        <taxon>Bacteroidota</taxon>
        <taxon>Chitinophagia</taxon>
        <taxon>Chitinophagales</taxon>
        <taxon>Chitinophagaceae</taxon>
        <taxon>Chitinophaga</taxon>
    </lineage>
</organism>
<keyword evidence="4" id="KW-0808">Transferase</keyword>
<feature type="signal peptide" evidence="2">
    <location>
        <begin position="1"/>
        <end position="20"/>
    </location>
</feature>
<keyword evidence="1" id="KW-0472">Membrane</keyword>
<dbReference type="GO" id="GO:0016301">
    <property type="term" value="F:kinase activity"/>
    <property type="evidence" value="ECO:0007669"/>
    <property type="project" value="UniProtKB-KW"/>
</dbReference>
<dbReference type="Pfam" id="PF06580">
    <property type="entry name" value="His_kinase"/>
    <property type="match status" value="1"/>
</dbReference>
<dbReference type="SUPFAM" id="SSF55874">
    <property type="entry name" value="ATPase domain of HSP90 chaperone/DNA topoisomerase II/histidine kinase"/>
    <property type="match status" value="1"/>
</dbReference>
<dbReference type="InterPro" id="IPR050640">
    <property type="entry name" value="Bact_2-comp_sensor_kinase"/>
</dbReference>
<evidence type="ECO:0000256" key="2">
    <source>
        <dbReference type="SAM" id="SignalP"/>
    </source>
</evidence>
<keyword evidence="1" id="KW-1133">Transmembrane helix</keyword>
<evidence type="ECO:0000313" key="4">
    <source>
        <dbReference type="EMBL" id="MCW3484768.1"/>
    </source>
</evidence>
<keyword evidence="5" id="KW-1185">Reference proteome</keyword>
<dbReference type="PANTHER" id="PTHR34220:SF7">
    <property type="entry name" value="SENSOR HISTIDINE KINASE YPDA"/>
    <property type="match status" value="1"/>
</dbReference>